<protein>
    <recommendedName>
        <fullName evidence="1">Glyoxal oxidase N-terminal domain-containing protein</fullName>
    </recommendedName>
</protein>
<dbReference type="PANTHER" id="PTHR32208">
    <property type="entry name" value="SECRETED PROTEIN-RELATED"/>
    <property type="match status" value="1"/>
</dbReference>
<accession>A0AAW1T6P3</accession>
<comment type="caution">
    <text evidence="2">The sequence shown here is derived from an EMBL/GenBank/DDBJ whole genome shotgun (WGS) entry which is preliminary data.</text>
</comment>
<dbReference type="Gene3D" id="2.130.10.80">
    <property type="entry name" value="Galactose oxidase/kelch, beta-propeller"/>
    <property type="match status" value="1"/>
</dbReference>
<evidence type="ECO:0000313" key="2">
    <source>
        <dbReference type="EMBL" id="KAK9864878.1"/>
    </source>
</evidence>
<dbReference type="EMBL" id="JALJOV010000307">
    <property type="protein sequence ID" value="KAK9864878.1"/>
    <property type="molecule type" value="Genomic_DNA"/>
</dbReference>
<dbReference type="AlphaFoldDB" id="A0AAW1T6P3"/>
<name>A0AAW1T6P3_9CHLO</name>
<evidence type="ECO:0000259" key="1">
    <source>
        <dbReference type="Pfam" id="PF07250"/>
    </source>
</evidence>
<gene>
    <name evidence="2" type="ORF">WJX84_008826</name>
</gene>
<evidence type="ECO:0000313" key="3">
    <source>
        <dbReference type="Proteomes" id="UP001485043"/>
    </source>
</evidence>
<organism evidence="2 3">
    <name type="scientific">Apatococcus fuscideae</name>
    <dbReference type="NCBI Taxonomy" id="2026836"/>
    <lineage>
        <taxon>Eukaryota</taxon>
        <taxon>Viridiplantae</taxon>
        <taxon>Chlorophyta</taxon>
        <taxon>core chlorophytes</taxon>
        <taxon>Trebouxiophyceae</taxon>
        <taxon>Chlorellales</taxon>
        <taxon>Chlorellaceae</taxon>
        <taxon>Apatococcus</taxon>
    </lineage>
</organism>
<dbReference type="InterPro" id="IPR009880">
    <property type="entry name" value="Glyoxal_oxidase_N"/>
</dbReference>
<dbReference type="Proteomes" id="UP001485043">
    <property type="component" value="Unassembled WGS sequence"/>
</dbReference>
<dbReference type="Pfam" id="PF07250">
    <property type="entry name" value="Glyoxal_oxid_N"/>
    <property type="match status" value="1"/>
</dbReference>
<keyword evidence="3" id="KW-1185">Reference proteome</keyword>
<proteinExistence type="predicted"/>
<dbReference type="SUPFAM" id="SSF50965">
    <property type="entry name" value="Galactose oxidase, central domain"/>
    <property type="match status" value="1"/>
</dbReference>
<dbReference type="PANTHER" id="PTHR32208:SF21">
    <property type="entry name" value="LOW QUALITY PROTEIN: ALDEHYDE OXIDASE GLOX-LIKE"/>
    <property type="match status" value="1"/>
</dbReference>
<dbReference type="InterPro" id="IPR011043">
    <property type="entry name" value="Gal_Oxase/kelch_b-propeller"/>
</dbReference>
<dbReference type="InterPro" id="IPR037293">
    <property type="entry name" value="Gal_Oxidase_central_sf"/>
</dbReference>
<feature type="domain" description="Glyoxal oxidase N-terminal" evidence="1">
    <location>
        <begin position="70"/>
        <end position="205"/>
    </location>
</feature>
<sequence length="271" mass="28607">MAFTNSKALVIQRPDLQNPNPYLQNHDGSHEIAAIYDLSTRAFEPFHITESPFCSGGRRRGQRGVQLRHVLVSGGSSANCAGLSTPASSLSYLVSLADGSDHGPVQEEMPAARVMGDCIALPDGTIFCCNGAAVGIAGGGPGYGNAADPVTSAAIYNPSLPVGSRWQETSDSFIPRLYHSTATLTQNAEVLIAGSEATVEYRVEVYTPPYLQTSQTRPVIVSAPAIVIPGSLFLIQYAGVPNIDRVVLSKLPGGPTFSSSLPTDYPLWVST</sequence>
<reference evidence="2 3" key="1">
    <citation type="journal article" date="2024" name="Nat. Commun.">
        <title>Phylogenomics reveals the evolutionary origins of lichenization in chlorophyte algae.</title>
        <authorList>
            <person name="Puginier C."/>
            <person name="Libourel C."/>
            <person name="Otte J."/>
            <person name="Skaloud P."/>
            <person name="Haon M."/>
            <person name="Grisel S."/>
            <person name="Petersen M."/>
            <person name="Berrin J.G."/>
            <person name="Delaux P.M."/>
            <person name="Dal Grande F."/>
            <person name="Keller J."/>
        </authorList>
    </citation>
    <scope>NUCLEOTIDE SEQUENCE [LARGE SCALE GENOMIC DNA]</scope>
    <source>
        <strain evidence="2 3">SAG 2523</strain>
    </source>
</reference>